<evidence type="ECO:0000259" key="2">
    <source>
        <dbReference type="Pfam" id="PF20231"/>
    </source>
</evidence>
<feature type="domain" description="DUF6589" evidence="2">
    <location>
        <begin position="267"/>
        <end position="747"/>
    </location>
</feature>
<feature type="transmembrane region" description="Helical" evidence="1">
    <location>
        <begin position="474"/>
        <end position="497"/>
    </location>
</feature>
<dbReference type="HOGENOM" id="CLU_006728_0_0_1"/>
<gene>
    <name evidence="3" type="ORF">V565_209850</name>
</gene>
<keyword evidence="1" id="KW-1133">Transmembrane helix</keyword>
<keyword evidence="1 3" id="KW-0812">Transmembrane</keyword>
<dbReference type="Proteomes" id="UP000027456">
    <property type="component" value="Unassembled WGS sequence"/>
</dbReference>
<dbReference type="InterPro" id="IPR046496">
    <property type="entry name" value="DUF6589"/>
</dbReference>
<comment type="caution">
    <text evidence="3">The sequence shown here is derived from an EMBL/GenBank/DDBJ whole genome shotgun (WGS) entry which is preliminary data.</text>
</comment>
<sequence length="756" mass="85266">MSLLPPFEDVHSSRLNSREGLEEWMVRGTLIQVEREAEALADNERGLNRGAGMTWDLLDDTSNLDQRHTMQTVAPVIWAIMSTIAFLHRPSSGSNLVTLNSPEQTAEGKKGTGVRDPTFGMMFALSILVSFRNPLVNFVQCVVAVFLFACSAHKTVYRAFNRIGMSVSHSTLHGHLKDLGASSRAALKTLGQRAYESSKQLTKEPQQYFMLIFDNVNKYHAVSRRQTVAVKNEMKNGTAATAVVLEDVPLDAFDPKPYMDNIKQNNHAGLTIKALFDDIDNKHLSRVGTGMIMRILCAYIPALSGELHSQVEARFQSTEHYAKHPLRLRQSIALSFGTSSIEENTPRGASNVMHDLVGTQMEMQPKWFDNLLVLAGGDQLSVKQLETAKKCKATEKSVYESRKWVLPIIQLWHMKLAYLRSLFRVHWFNTVQSRLFGLHHGADALGRHINPAVNDFYACHNAAKTIFETMVLTATLYVILSMFYFYWVLIYSSSVVIHEDTKRLLPTDNIHHMITELSGFFTKGAPFHKCSLERLETLAEHVYERFMTTAVYQKTLCLPNTLDANTLRSNVLKALQDNFDARQHNPGAIPPKLSSTSLHSNSDQMLGNLVLFMRDTFMYLEFASAIPQGDIGQVMEVIKVLRFSFYGSHAQNYGKELLEMACRFMFEYPAKLQTAILNNWLIYPSGLNGHWQENDFFQEHSNKAVKTVFNTKNSDWDSPFLRDTVSVNICGLSQLKDNLLHVLGLANVTISAIILG</sequence>
<keyword evidence="4" id="KW-1185">Reference proteome</keyword>
<dbReference type="OrthoDB" id="3240429at2759"/>
<dbReference type="EMBL" id="AZST01001202">
    <property type="protein sequence ID" value="KEP46247.1"/>
    <property type="molecule type" value="Genomic_DNA"/>
</dbReference>
<dbReference type="AlphaFoldDB" id="A0A074S8C6"/>
<evidence type="ECO:0000313" key="4">
    <source>
        <dbReference type="Proteomes" id="UP000027456"/>
    </source>
</evidence>
<evidence type="ECO:0000256" key="1">
    <source>
        <dbReference type="SAM" id="Phobius"/>
    </source>
</evidence>
<dbReference type="STRING" id="1423351.A0A074S8C6"/>
<protein>
    <submittedName>
        <fullName evidence="3">Putative transmembrane protein</fullName>
    </submittedName>
</protein>
<keyword evidence="1" id="KW-0472">Membrane</keyword>
<evidence type="ECO:0000313" key="3">
    <source>
        <dbReference type="EMBL" id="KEP46247.1"/>
    </source>
</evidence>
<name>A0A074S8C6_9AGAM</name>
<proteinExistence type="predicted"/>
<organism evidence="3 4">
    <name type="scientific">Rhizoctonia solani 123E</name>
    <dbReference type="NCBI Taxonomy" id="1423351"/>
    <lineage>
        <taxon>Eukaryota</taxon>
        <taxon>Fungi</taxon>
        <taxon>Dikarya</taxon>
        <taxon>Basidiomycota</taxon>
        <taxon>Agaricomycotina</taxon>
        <taxon>Agaricomycetes</taxon>
        <taxon>Cantharellales</taxon>
        <taxon>Ceratobasidiaceae</taxon>
        <taxon>Rhizoctonia</taxon>
    </lineage>
</organism>
<reference evidence="3 4" key="1">
    <citation type="submission" date="2013-12" db="EMBL/GenBank/DDBJ databases">
        <authorList>
            <person name="Cubeta M."/>
            <person name="Pakala S."/>
            <person name="Fedorova N."/>
            <person name="Thomas E."/>
            <person name="Dean R."/>
            <person name="Jabaji S."/>
            <person name="Neate S."/>
            <person name="Toda T."/>
            <person name="Tavantzis S."/>
            <person name="Vilgalys R."/>
            <person name="Bharathan N."/>
            <person name="Pakala S."/>
            <person name="Losada L.S."/>
            <person name="Zafar N."/>
            <person name="Nierman W."/>
        </authorList>
    </citation>
    <scope>NUCLEOTIDE SEQUENCE [LARGE SCALE GENOMIC DNA]</scope>
    <source>
        <strain evidence="3 4">123E</strain>
    </source>
</reference>
<dbReference type="Pfam" id="PF20231">
    <property type="entry name" value="DUF6589"/>
    <property type="match status" value="1"/>
</dbReference>
<accession>A0A074S8C6</accession>